<dbReference type="FunFam" id="3.10.20.30:FF:000002">
    <property type="entry name" value="GTP pyrophosphokinase (RelA/SpoT)"/>
    <property type="match status" value="1"/>
</dbReference>
<dbReference type="SUPFAM" id="SSF81271">
    <property type="entry name" value="TGS-like"/>
    <property type="match status" value="1"/>
</dbReference>
<evidence type="ECO:0000259" key="11">
    <source>
        <dbReference type="PROSITE" id="PS51880"/>
    </source>
</evidence>
<reference evidence="12 13" key="1">
    <citation type="journal article" date="2006" name="Appl. Environ. Microbiol.">
        <title>Genome sequence of the chemolithoautotrophic nitrite-oxidizing bacterium Nitrobacter winogradskyi Nb-255.</title>
        <authorList>
            <person name="Starkenburg S.R."/>
            <person name="Chain P.S."/>
            <person name="Sayavedra-Soto L.A."/>
            <person name="Hauser L."/>
            <person name="Land M.L."/>
            <person name="Larimer F.W."/>
            <person name="Malfatti S.A."/>
            <person name="Klotz M.G."/>
            <person name="Bottomley P.J."/>
            <person name="Arp D.J."/>
            <person name="Hickey W.J."/>
        </authorList>
    </citation>
    <scope>NUCLEOTIDE SEQUENCE [LARGE SCALE GENOMIC DNA]</scope>
    <source>
        <strain evidence="13">ATCC 25391 / DSM 10237 / CIP 104748 / NCIMB 11846 / Nb-255</strain>
    </source>
</reference>
<dbReference type="PROSITE" id="PS51671">
    <property type="entry name" value="ACT"/>
    <property type="match status" value="1"/>
</dbReference>
<feature type="region of interest" description="Disordered" evidence="8">
    <location>
        <begin position="12"/>
        <end position="44"/>
    </location>
</feature>
<dbReference type="PANTHER" id="PTHR21262">
    <property type="entry name" value="GUANOSINE-3',5'-BIS DIPHOSPHATE 3'-PYROPHOSPHOHYDROLASE"/>
    <property type="match status" value="1"/>
</dbReference>
<evidence type="ECO:0000256" key="1">
    <source>
        <dbReference type="ARBA" id="ARBA00013251"/>
    </source>
</evidence>
<dbReference type="Proteomes" id="UP000002531">
    <property type="component" value="Chromosome"/>
</dbReference>
<dbReference type="Pfam" id="PF04607">
    <property type="entry name" value="RelA_SpoT"/>
    <property type="match status" value="1"/>
</dbReference>
<dbReference type="InterPro" id="IPR045600">
    <property type="entry name" value="RelA/SpoT_AH_RIS"/>
</dbReference>
<feature type="domain" description="HD" evidence="10">
    <location>
        <begin position="92"/>
        <end position="191"/>
    </location>
</feature>
<dbReference type="SMART" id="SM00954">
    <property type="entry name" value="RelA_SpoT"/>
    <property type="match status" value="1"/>
</dbReference>
<evidence type="ECO:0000256" key="7">
    <source>
        <dbReference type="RuleBase" id="RU003847"/>
    </source>
</evidence>
<dbReference type="SUPFAM" id="SSF109604">
    <property type="entry name" value="HD-domain/PDEase-like"/>
    <property type="match status" value="1"/>
</dbReference>
<sequence length="774" mass="85683">MKGGFRAMKTLGSMTGWPGKRRQMEAATDPVVTAPPPAAPVKPTRPRMMRQYDLVERVRSYNPDTNEDMLNRAYVYAMKAHGEQIRASGDPYFSHPLEVAAILTGLKLDDATIVAALLHDTIEDTEATRAEIDNMFGPEIGALVEGLTKLKRLELVSREAKQAENLRKLLLAIADDVRVLLVKLADRLHNMRTLEFVPPASRQRIAEETLDIYAPLAGRMGMQEMREELEDLAFQTLDPEAHGVVAQRLDALAERNRNLIGEIESQLTTSLANKGIAARVAGRRKQPFSIWTKMERKSVGFEQLSDIFGFRVVVPDVEACYRALGVVHMTWPVVPGRFKDYISTPKQNDYRSIHTTVIGPGNQRVELQLRTEEMDRIAEHGIAAHAFYKDGAGSPTELLNRESNAFAWLRHTIEVLSESANPEEFLEHTKLELFHDQVFCFTPKGKLIALPRHANVIDFAYAVHTDVGNSTVGCKINGKFAPLSSRLQNGDEVEVLTSAAQSAPPSAWESLAVTGKARAAIRRATRAAVRGQYVSLGRRIVERLFIRAKIEYADDKLTGALPRLARATIEDVMASVGRGEMRAADVARAMYPDYKEERVGGPGVKKSLTAKLKLKTPLDPARSPSVIPIGGINSDLPIKFAPNGGAVPGDRIVGIVTPGEGITIYPIQSPALTDFEEEPERWLDVRWDVDDTTPQRFPARIVLDSLNEPGSLAQVATVIAEHDGNIDNISMTRRSPDFTEMTIDLEVYDLKHLSAIIAQLRAKDVVARIERVNG</sequence>
<dbReference type="InterPro" id="IPR007685">
    <property type="entry name" value="RelA_SpoT"/>
</dbReference>
<dbReference type="SUPFAM" id="SSF81301">
    <property type="entry name" value="Nucleotidyltransferase"/>
    <property type="match status" value="1"/>
</dbReference>
<dbReference type="InterPro" id="IPR006674">
    <property type="entry name" value="HD_domain"/>
</dbReference>
<evidence type="ECO:0000256" key="6">
    <source>
        <dbReference type="ARBA" id="ARBA00048244"/>
    </source>
</evidence>
<keyword evidence="13" id="KW-1185">Reference proteome</keyword>
<dbReference type="Gene3D" id="1.10.3210.10">
    <property type="entry name" value="Hypothetical protein af1432"/>
    <property type="match status" value="1"/>
</dbReference>
<dbReference type="HOGENOM" id="CLU_012300_3_0_5"/>
<dbReference type="Pfam" id="PF13328">
    <property type="entry name" value="HD_4"/>
    <property type="match status" value="1"/>
</dbReference>
<dbReference type="Pfam" id="PF19296">
    <property type="entry name" value="RelA_AH_RIS"/>
    <property type="match status" value="1"/>
</dbReference>
<comment type="similarity">
    <text evidence="7">Belongs to the relA/spoT family.</text>
</comment>
<comment type="catalytic activity">
    <reaction evidence="6">
        <text>GTP + ATP = guanosine 3'-diphosphate 5'-triphosphate + AMP</text>
        <dbReference type="Rhea" id="RHEA:22088"/>
        <dbReference type="ChEBI" id="CHEBI:30616"/>
        <dbReference type="ChEBI" id="CHEBI:37565"/>
        <dbReference type="ChEBI" id="CHEBI:142410"/>
        <dbReference type="ChEBI" id="CHEBI:456215"/>
        <dbReference type="EC" id="2.7.6.5"/>
    </reaction>
</comment>
<dbReference type="EMBL" id="CP000115">
    <property type="protein sequence ID" value="ABA05182.1"/>
    <property type="molecule type" value="Genomic_DNA"/>
</dbReference>
<accession>Q3SRA9</accession>
<dbReference type="InterPro" id="IPR043519">
    <property type="entry name" value="NT_sf"/>
</dbReference>
<feature type="domain" description="TGS" evidence="11">
    <location>
        <begin position="436"/>
        <end position="497"/>
    </location>
</feature>
<evidence type="ECO:0000256" key="4">
    <source>
        <dbReference type="ARBA" id="ARBA00029754"/>
    </source>
</evidence>
<dbReference type="PANTHER" id="PTHR21262:SF36">
    <property type="entry name" value="BIFUNCTIONAL (P)PPGPP SYNTHASE_HYDROLASE SPOT"/>
    <property type="match status" value="1"/>
</dbReference>
<proteinExistence type="inferred from homology"/>
<dbReference type="NCBIfam" id="TIGR00691">
    <property type="entry name" value="spoT_relA"/>
    <property type="match status" value="1"/>
</dbReference>
<name>Q3SRA9_NITWN</name>
<dbReference type="InterPro" id="IPR012675">
    <property type="entry name" value="Beta-grasp_dom_sf"/>
</dbReference>
<dbReference type="InterPro" id="IPR004811">
    <property type="entry name" value="RelA/Spo_fam"/>
</dbReference>
<dbReference type="Pfam" id="PF02824">
    <property type="entry name" value="TGS"/>
    <property type="match status" value="1"/>
</dbReference>
<dbReference type="KEGG" id="nwi:Nwi_1922"/>
<organism evidence="12 13">
    <name type="scientific">Nitrobacter winogradskyi (strain ATCC 25391 / DSM 10237 / CIP 104748 / NCIMB 11846 / Nb-255)</name>
    <dbReference type="NCBI Taxonomy" id="323098"/>
    <lineage>
        <taxon>Bacteria</taxon>
        <taxon>Pseudomonadati</taxon>
        <taxon>Pseudomonadota</taxon>
        <taxon>Alphaproteobacteria</taxon>
        <taxon>Hyphomicrobiales</taxon>
        <taxon>Nitrobacteraceae</taxon>
        <taxon>Nitrobacter</taxon>
    </lineage>
</organism>
<dbReference type="eggNOG" id="COG0317">
    <property type="taxonomic scope" value="Bacteria"/>
</dbReference>
<evidence type="ECO:0000256" key="2">
    <source>
        <dbReference type="ARBA" id="ARBA00014315"/>
    </source>
</evidence>
<dbReference type="InterPro" id="IPR002912">
    <property type="entry name" value="ACT_dom"/>
</dbReference>
<dbReference type="InterPro" id="IPR003607">
    <property type="entry name" value="HD/PDEase_dom"/>
</dbReference>
<evidence type="ECO:0000259" key="10">
    <source>
        <dbReference type="PROSITE" id="PS51831"/>
    </source>
</evidence>
<evidence type="ECO:0000256" key="5">
    <source>
        <dbReference type="ARBA" id="ARBA00032407"/>
    </source>
</evidence>
<dbReference type="InterPro" id="IPR045865">
    <property type="entry name" value="ACT-like_dom_sf"/>
</dbReference>
<dbReference type="SUPFAM" id="SSF55021">
    <property type="entry name" value="ACT-like"/>
    <property type="match status" value="1"/>
</dbReference>
<dbReference type="AlphaFoldDB" id="Q3SRA9"/>
<evidence type="ECO:0000259" key="9">
    <source>
        <dbReference type="PROSITE" id="PS51671"/>
    </source>
</evidence>
<dbReference type="GO" id="GO:0008893">
    <property type="term" value="F:guanosine-3',5'-bis(diphosphate) 3'-diphosphatase activity"/>
    <property type="evidence" value="ECO:0007669"/>
    <property type="project" value="TreeGrafter"/>
</dbReference>
<keyword evidence="12" id="KW-0808">Transferase</keyword>
<dbReference type="CDD" id="cd04876">
    <property type="entry name" value="ACT_RelA-SpoT"/>
    <property type="match status" value="1"/>
</dbReference>
<dbReference type="InterPro" id="IPR004095">
    <property type="entry name" value="TGS"/>
</dbReference>
<feature type="domain" description="ACT" evidence="9">
    <location>
        <begin position="700"/>
        <end position="774"/>
    </location>
</feature>
<dbReference type="InterPro" id="IPR033655">
    <property type="entry name" value="TGS_RelA/SpoT"/>
</dbReference>
<dbReference type="GO" id="GO:0005886">
    <property type="term" value="C:plasma membrane"/>
    <property type="evidence" value="ECO:0007669"/>
    <property type="project" value="TreeGrafter"/>
</dbReference>
<dbReference type="PROSITE" id="PS51831">
    <property type="entry name" value="HD"/>
    <property type="match status" value="1"/>
</dbReference>
<dbReference type="GO" id="GO:0015969">
    <property type="term" value="P:guanosine tetraphosphate metabolic process"/>
    <property type="evidence" value="ECO:0007669"/>
    <property type="project" value="InterPro"/>
</dbReference>
<evidence type="ECO:0000256" key="3">
    <source>
        <dbReference type="ARBA" id="ARBA00023134"/>
    </source>
</evidence>
<protein>
    <recommendedName>
        <fullName evidence="2">GTP pyrophosphokinase rsh</fullName>
        <ecNumber evidence="1">2.7.6.5</ecNumber>
    </recommendedName>
    <alternativeName>
        <fullName evidence="5">(p)ppGpp synthase</fullName>
    </alternativeName>
    <alternativeName>
        <fullName evidence="4">ATP:GTP 3'-pyrophosphotransferase</fullName>
    </alternativeName>
</protein>
<comment type="function">
    <text evidence="7">In eubacteria ppGpp (guanosine 3'-diphosphate 5'-diphosphate) is a mediator of the stringent response that coordinates a variety of cellular activities in response to changes in nutritional abundance.</text>
</comment>
<dbReference type="Gene3D" id="3.30.70.260">
    <property type="match status" value="1"/>
</dbReference>
<dbReference type="GO" id="GO:0015949">
    <property type="term" value="P:nucleobase-containing small molecule interconversion"/>
    <property type="evidence" value="ECO:0007669"/>
    <property type="project" value="UniProtKB-ARBA"/>
</dbReference>
<dbReference type="Gene3D" id="3.30.460.10">
    <property type="entry name" value="Beta Polymerase, domain 2"/>
    <property type="match status" value="1"/>
</dbReference>
<dbReference type="InterPro" id="IPR012676">
    <property type="entry name" value="TGS-like"/>
</dbReference>
<dbReference type="Pfam" id="PF13291">
    <property type="entry name" value="ACT_4"/>
    <property type="match status" value="1"/>
</dbReference>
<evidence type="ECO:0000256" key="8">
    <source>
        <dbReference type="SAM" id="MobiDB-lite"/>
    </source>
</evidence>
<dbReference type="FunFam" id="3.30.460.10:FF:000001">
    <property type="entry name" value="GTP pyrophosphokinase RelA"/>
    <property type="match status" value="1"/>
</dbReference>
<dbReference type="CDD" id="cd01668">
    <property type="entry name" value="TGS_RSH"/>
    <property type="match status" value="1"/>
</dbReference>
<dbReference type="Gene3D" id="3.10.20.30">
    <property type="match status" value="1"/>
</dbReference>
<evidence type="ECO:0000313" key="12">
    <source>
        <dbReference type="EMBL" id="ABA05182.1"/>
    </source>
</evidence>
<gene>
    <name evidence="12" type="ordered locus">Nwi_1922</name>
</gene>
<dbReference type="EC" id="2.7.6.5" evidence="1"/>
<dbReference type="CDD" id="cd00077">
    <property type="entry name" value="HDc"/>
    <property type="match status" value="1"/>
</dbReference>
<dbReference type="GO" id="GO:0008728">
    <property type="term" value="F:GTP diphosphokinase activity"/>
    <property type="evidence" value="ECO:0007669"/>
    <property type="project" value="UniProtKB-EC"/>
</dbReference>
<dbReference type="CDD" id="cd05399">
    <property type="entry name" value="NT_Rel-Spo_like"/>
    <property type="match status" value="1"/>
</dbReference>
<keyword evidence="3" id="KW-0547">Nucleotide-binding</keyword>
<dbReference type="STRING" id="323098.Nwi_1922"/>
<dbReference type="SMART" id="SM00471">
    <property type="entry name" value="HDc"/>
    <property type="match status" value="1"/>
</dbReference>
<dbReference type="GO" id="GO:0005525">
    <property type="term" value="F:GTP binding"/>
    <property type="evidence" value="ECO:0007669"/>
    <property type="project" value="UniProtKB-KW"/>
</dbReference>
<dbReference type="FunFam" id="1.10.3210.10:FF:000001">
    <property type="entry name" value="GTP pyrophosphokinase RelA"/>
    <property type="match status" value="1"/>
</dbReference>
<dbReference type="GO" id="GO:0042594">
    <property type="term" value="P:response to starvation"/>
    <property type="evidence" value="ECO:0007669"/>
    <property type="project" value="TreeGrafter"/>
</dbReference>
<evidence type="ECO:0000313" key="13">
    <source>
        <dbReference type="Proteomes" id="UP000002531"/>
    </source>
</evidence>
<keyword evidence="3" id="KW-0342">GTP-binding</keyword>
<dbReference type="PROSITE" id="PS51880">
    <property type="entry name" value="TGS"/>
    <property type="match status" value="1"/>
</dbReference>